<evidence type="ECO:0000313" key="1">
    <source>
        <dbReference type="EMBL" id="KGX17046.1"/>
    </source>
</evidence>
<dbReference type="AlphaFoldDB" id="A0AA40JIV3"/>
<evidence type="ECO:0000313" key="2">
    <source>
        <dbReference type="Proteomes" id="UP000030475"/>
    </source>
</evidence>
<dbReference type="RefSeq" id="WP_038740619.1">
    <property type="nucleotide sequence ID" value="NZ_KN323090.1"/>
</dbReference>
<gene>
    <name evidence="1" type="ORF">Y036_6006</name>
</gene>
<accession>A0AA40JIV3</accession>
<comment type="caution">
    <text evidence="1">The sequence shown here is derived from an EMBL/GenBank/DDBJ whole genome shotgun (WGS) entry which is preliminary data.</text>
</comment>
<dbReference type="Proteomes" id="UP000030475">
    <property type="component" value="Unassembled WGS sequence"/>
</dbReference>
<dbReference type="EMBL" id="JQIM01000007">
    <property type="protein sequence ID" value="KGX17046.1"/>
    <property type="molecule type" value="Genomic_DNA"/>
</dbReference>
<reference evidence="1 2" key="1">
    <citation type="submission" date="2014-08" db="EMBL/GenBank/DDBJ databases">
        <authorList>
            <person name="Bunnell A."/>
            <person name="Chain P.S."/>
            <person name="Chertkov O."/>
            <person name="Currie B.J."/>
            <person name="Daligault H.E."/>
            <person name="Davenport K.W."/>
            <person name="Davis C."/>
            <person name="Gleasner C.D."/>
            <person name="Johnson S.L."/>
            <person name="Kaestli M."/>
            <person name="Koren S."/>
            <person name="Kunde Y.A."/>
            <person name="Mayo M."/>
            <person name="McMurry K.K."/>
            <person name="Price E.P."/>
            <person name="Reitenga K.G."/>
            <person name="Robison R."/>
            <person name="Rosovitz M.J."/>
            <person name="Sarovich D.S."/>
            <person name="Teshima H."/>
        </authorList>
    </citation>
    <scope>NUCLEOTIDE SEQUENCE [LARGE SCALE GENOMIC DNA]</scope>
    <source>
        <strain evidence="1 2">MSHR44</strain>
    </source>
</reference>
<organism evidence="1 2">
    <name type="scientific">Burkholderia pseudomallei</name>
    <name type="common">Pseudomonas pseudomallei</name>
    <dbReference type="NCBI Taxonomy" id="28450"/>
    <lineage>
        <taxon>Bacteria</taxon>
        <taxon>Pseudomonadati</taxon>
        <taxon>Pseudomonadota</taxon>
        <taxon>Betaproteobacteria</taxon>
        <taxon>Burkholderiales</taxon>
        <taxon>Burkholderiaceae</taxon>
        <taxon>Burkholderia</taxon>
        <taxon>pseudomallei group</taxon>
    </lineage>
</organism>
<sequence length="176" mass="19186">MYSDQPSVETPDVSTTRKSSAVRLNRMQILRLLALAVDESTVVTVQFGAAGHSGAGLYAWDEEYPDEGASFLDPAGHVDSAAFESLPTFGCATAPMPQDLHPRTADLVRRFHIALASKLAKAEHKYGYADSWAAANWMDECREQLLRHVAKGDPLDVAAYCAFLWHHGEPTVRAAG</sequence>
<proteinExistence type="predicted"/>
<protein>
    <submittedName>
        <fullName evidence="1">Uncharacterized protein</fullName>
    </submittedName>
</protein>
<name>A0AA40JIV3_BURPE</name>